<evidence type="ECO:0000256" key="10">
    <source>
        <dbReference type="SAM" id="MobiDB-lite"/>
    </source>
</evidence>
<dbReference type="GO" id="GO:0006614">
    <property type="term" value="P:SRP-dependent cotranslational protein targeting to membrane"/>
    <property type="evidence" value="ECO:0007669"/>
    <property type="project" value="InterPro"/>
</dbReference>
<evidence type="ECO:0000256" key="8">
    <source>
        <dbReference type="ARBA" id="ARBA00048027"/>
    </source>
</evidence>
<dbReference type="InterPro" id="IPR036225">
    <property type="entry name" value="SRP/SRP_N"/>
</dbReference>
<dbReference type="AlphaFoldDB" id="A0AAU9EIK0"/>
<evidence type="ECO:0000313" key="13">
    <source>
        <dbReference type="Proteomes" id="UP001321786"/>
    </source>
</evidence>
<dbReference type="EMBL" id="AP028654">
    <property type="protein sequence ID" value="BEP29403.1"/>
    <property type="molecule type" value="Genomic_DNA"/>
</dbReference>
<dbReference type="SMART" id="SM00963">
    <property type="entry name" value="SRP54_N"/>
    <property type="match status" value="1"/>
</dbReference>
<keyword evidence="13" id="KW-1185">Reference proteome</keyword>
<dbReference type="Gene3D" id="3.40.50.300">
    <property type="entry name" value="P-loop containing nucleotide triphosphate hydrolases"/>
    <property type="match status" value="1"/>
</dbReference>
<dbReference type="SMART" id="SM00382">
    <property type="entry name" value="AAA"/>
    <property type="match status" value="1"/>
</dbReference>
<evidence type="ECO:0000256" key="6">
    <source>
        <dbReference type="ARBA" id="ARBA00023136"/>
    </source>
</evidence>
<keyword evidence="3 9" id="KW-0547">Nucleotide-binding</keyword>
<dbReference type="RefSeq" id="WP_338535039.1">
    <property type="nucleotide sequence ID" value="NZ_AP028654.1"/>
</dbReference>
<dbReference type="KEGG" id="hprf:HLPR_17340"/>
<evidence type="ECO:0000259" key="11">
    <source>
        <dbReference type="PROSITE" id="PS00300"/>
    </source>
</evidence>
<keyword evidence="2 9" id="KW-0963">Cytoplasm</keyword>
<name>A0AAU9EIK0_9FIRM</name>
<dbReference type="Pfam" id="PF00448">
    <property type="entry name" value="SRP54"/>
    <property type="match status" value="1"/>
</dbReference>
<accession>A0AAU9EIK0</accession>
<dbReference type="SUPFAM" id="SSF47364">
    <property type="entry name" value="Domain of the SRP/SRP receptor G-proteins"/>
    <property type="match status" value="1"/>
</dbReference>
<dbReference type="SUPFAM" id="SSF52540">
    <property type="entry name" value="P-loop containing nucleoside triphosphate hydrolases"/>
    <property type="match status" value="1"/>
</dbReference>
<proteinExistence type="inferred from homology"/>
<dbReference type="CDD" id="cd17874">
    <property type="entry name" value="FtsY"/>
    <property type="match status" value="1"/>
</dbReference>
<evidence type="ECO:0000256" key="2">
    <source>
        <dbReference type="ARBA" id="ARBA00022490"/>
    </source>
</evidence>
<feature type="binding site" evidence="9">
    <location>
        <begin position="350"/>
        <end position="353"/>
    </location>
    <ligand>
        <name>GTP</name>
        <dbReference type="ChEBI" id="CHEBI:37565"/>
    </ligand>
</feature>
<evidence type="ECO:0000256" key="4">
    <source>
        <dbReference type="ARBA" id="ARBA00022801"/>
    </source>
</evidence>
<dbReference type="SMART" id="SM00962">
    <property type="entry name" value="SRP54"/>
    <property type="match status" value="1"/>
</dbReference>
<feature type="binding site" evidence="9">
    <location>
        <begin position="286"/>
        <end position="290"/>
    </location>
    <ligand>
        <name>GTP</name>
        <dbReference type="ChEBI" id="CHEBI:37565"/>
    </ligand>
</feature>
<evidence type="ECO:0000256" key="5">
    <source>
        <dbReference type="ARBA" id="ARBA00023134"/>
    </source>
</evidence>
<feature type="region of interest" description="Disordered" evidence="10">
    <location>
        <begin position="24"/>
        <end position="52"/>
    </location>
</feature>
<dbReference type="Proteomes" id="UP001321786">
    <property type="component" value="Chromosome"/>
</dbReference>
<dbReference type="Pfam" id="PF02881">
    <property type="entry name" value="SRP54_N"/>
    <property type="match status" value="1"/>
</dbReference>
<feature type="binding site" evidence="9">
    <location>
        <begin position="204"/>
        <end position="211"/>
    </location>
    <ligand>
        <name>GTP</name>
        <dbReference type="ChEBI" id="CHEBI:37565"/>
    </ligand>
</feature>
<comment type="catalytic activity">
    <reaction evidence="8 9">
        <text>GTP + H2O = GDP + phosphate + H(+)</text>
        <dbReference type="Rhea" id="RHEA:19669"/>
        <dbReference type="ChEBI" id="CHEBI:15377"/>
        <dbReference type="ChEBI" id="CHEBI:15378"/>
        <dbReference type="ChEBI" id="CHEBI:37565"/>
        <dbReference type="ChEBI" id="CHEBI:43474"/>
        <dbReference type="ChEBI" id="CHEBI:58189"/>
        <dbReference type="EC" id="3.6.5.4"/>
    </reaction>
</comment>
<evidence type="ECO:0000256" key="1">
    <source>
        <dbReference type="ARBA" id="ARBA00022475"/>
    </source>
</evidence>
<dbReference type="GO" id="GO:0005886">
    <property type="term" value="C:plasma membrane"/>
    <property type="evidence" value="ECO:0007669"/>
    <property type="project" value="UniProtKB-SubCell"/>
</dbReference>
<dbReference type="GO" id="GO:0005525">
    <property type="term" value="F:GTP binding"/>
    <property type="evidence" value="ECO:0007669"/>
    <property type="project" value="UniProtKB-UniRule"/>
</dbReference>
<dbReference type="Gene3D" id="1.20.120.140">
    <property type="entry name" value="Signal recognition particle SRP54, nucleotide-binding domain"/>
    <property type="match status" value="1"/>
</dbReference>
<dbReference type="GO" id="GO:0005047">
    <property type="term" value="F:signal recognition particle binding"/>
    <property type="evidence" value="ECO:0007669"/>
    <property type="project" value="TreeGrafter"/>
</dbReference>
<dbReference type="InterPro" id="IPR004390">
    <property type="entry name" value="SR_rcpt_FtsY"/>
</dbReference>
<comment type="subcellular location">
    <subcellularLocation>
        <location evidence="9">Cell membrane</location>
        <topology evidence="9">Peripheral membrane protein</topology>
        <orientation evidence="9">Cytoplasmic side</orientation>
    </subcellularLocation>
    <subcellularLocation>
        <location evidence="9">Cytoplasm</location>
    </subcellularLocation>
</comment>
<dbReference type="EC" id="3.6.5.4" evidence="9"/>
<dbReference type="GO" id="GO:0003924">
    <property type="term" value="F:GTPase activity"/>
    <property type="evidence" value="ECO:0007669"/>
    <property type="project" value="UniProtKB-UniRule"/>
</dbReference>
<comment type="similarity">
    <text evidence="9">Belongs to the GTP-binding SRP family. FtsY subfamily.</text>
</comment>
<keyword evidence="7 9" id="KW-0675">Receptor</keyword>
<comment type="function">
    <text evidence="9">Involved in targeting and insertion of nascent membrane proteins into the cytoplasmic membrane. Acts as a receptor for the complex formed by the signal recognition particle (SRP) and the ribosome-nascent chain (RNC).</text>
</comment>
<comment type="subunit">
    <text evidence="9">Part of the signal recognition particle protein translocation system, which is composed of SRP and FtsY.</text>
</comment>
<evidence type="ECO:0000256" key="7">
    <source>
        <dbReference type="ARBA" id="ARBA00023170"/>
    </source>
</evidence>
<dbReference type="PANTHER" id="PTHR43134:SF1">
    <property type="entry name" value="SIGNAL RECOGNITION PARTICLE RECEPTOR SUBUNIT ALPHA"/>
    <property type="match status" value="1"/>
</dbReference>
<dbReference type="InterPro" id="IPR000897">
    <property type="entry name" value="SRP54_GTPase_dom"/>
</dbReference>
<evidence type="ECO:0000313" key="12">
    <source>
        <dbReference type="EMBL" id="BEP29403.1"/>
    </source>
</evidence>
<evidence type="ECO:0000256" key="3">
    <source>
        <dbReference type="ARBA" id="ARBA00022741"/>
    </source>
</evidence>
<gene>
    <name evidence="9 12" type="primary">ftsY</name>
    <name evidence="12" type="ORF">HLPR_17340</name>
</gene>
<protein>
    <recommendedName>
        <fullName evidence="9">Signal recognition particle receptor FtsY</fullName>
        <shortName evidence="9">SRP receptor</shortName>
        <ecNumber evidence="9">3.6.5.4</ecNumber>
    </recommendedName>
</protein>
<sequence>MFKKLFGKGKKETVEVVEEIAKEDIDTSDANDEDNDITDIENSIEEKKSEEDELMIVDNKNQESYNDFDTTSDISMERGDFVEESSNGDDIENSKKIGFFARLKNGLVKTSKVINDRIDDLFNNYGEIDDDLFEELEEILIMADIGMSTTMEIIEELQNELKKQKIKDSSKVKDVLKEVLVNILSENNNRELISSVPAIILVIGVNGAGKTTTIGKIANKFKSEGKSVLLAAGDTFRAAAIDQLEVWGKRANVNVIAHQEGSDPAAVIYDAIQSARAKNIDVLICDTAGRLHNKKNLMNELTKVFKIVDREYPQADKEVLLVLDATTGQNAIQQAKLFKEAAAISGIVLTKLDGTAKGGVILGINSELNIPVKLIGVGEGVDDLQKFNAKTFVDALFG</sequence>
<feature type="domain" description="SRP54-type proteins GTP-binding" evidence="11">
    <location>
        <begin position="371"/>
        <end position="384"/>
    </location>
</feature>
<dbReference type="FunFam" id="3.40.50.300:FF:000053">
    <property type="entry name" value="Signal recognition particle receptor FtsY"/>
    <property type="match status" value="1"/>
</dbReference>
<dbReference type="InterPro" id="IPR042101">
    <property type="entry name" value="SRP54_N_sf"/>
</dbReference>
<evidence type="ECO:0000256" key="9">
    <source>
        <dbReference type="HAMAP-Rule" id="MF_00920"/>
    </source>
</evidence>
<dbReference type="FunFam" id="1.20.120.140:FF:000002">
    <property type="entry name" value="Signal recognition particle receptor FtsY"/>
    <property type="match status" value="1"/>
</dbReference>
<keyword evidence="4 9" id="KW-0378">Hydrolase</keyword>
<dbReference type="InterPro" id="IPR003593">
    <property type="entry name" value="AAA+_ATPase"/>
</dbReference>
<dbReference type="PANTHER" id="PTHR43134">
    <property type="entry name" value="SIGNAL RECOGNITION PARTICLE RECEPTOR SUBUNIT ALPHA"/>
    <property type="match status" value="1"/>
</dbReference>
<dbReference type="PROSITE" id="PS00300">
    <property type="entry name" value="SRP54"/>
    <property type="match status" value="1"/>
</dbReference>
<dbReference type="HAMAP" id="MF_00920">
    <property type="entry name" value="FtsY"/>
    <property type="match status" value="1"/>
</dbReference>
<keyword evidence="1 9" id="KW-1003">Cell membrane</keyword>
<dbReference type="GO" id="GO:0005737">
    <property type="term" value="C:cytoplasm"/>
    <property type="evidence" value="ECO:0007669"/>
    <property type="project" value="UniProtKB-SubCell"/>
</dbReference>
<dbReference type="InterPro" id="IPR013822">
    <property type="entry name" value="Signal_recog_particl_SRP54_hlx"/>
</dbReference>
<dbReference type="InterPro" id="IPR027417">
    <property type="entry name" value="P-loop_NTPase"/>
</dbReference>
<reference evidence="12 13" key="1">
    <citation type="submission" date="2023-08" db="EMBL/GenBank/DDBJ databases">
        <title>Helicovermis profunda gen. nov., sp. nov., a novel mesophilic, fermentative bacterium within the Bacillota from a deep-sea hydrothermal vent chimney.</title>
        <authorList>
            <person name="Miyazaki U."/>
            <person name="Mizutani D."/>
            <person name="Hashimoto Y."/>
            <person name="Tame A."/>
            <person name="Sawayama S."/>
            <person name="Miyazaki J."/>
            <person name="Takai K."/>
            <person name="Nakagawa S."/>
        </authorList>
    </citation>
    <scope>NUCLEOTIDE SEQUENCE [LARGE SCALE GENOMIC DNA]</scope>
    <source>
        <strain evidence="12 13">S502</strain>
    </source>
</reference>
<keyword evidence="5 9" id="KW-0342">GTP-binding</keyword>
<dbReference type="NCBIfam" id="TIGR00064">
    <property type="entry name" value="ftsY"/>
    <property type="match status" value="1"/>
</dbReference>
<organism evidence="12 13">
    <name type="scientific">Helicovermis profundi</name>
    <dbReference type="NCBI Taxonomy" id="3065157"/>
    <lineage>
        <taxon>Bacteria</taxon>
        <taxon>Bacillati</taxon>
        <taxon>Bacillota</taxon>
        <taxon>Clostridia</taxon>
        <taxon>Helicovermis</taxon>
    </lineage>
</organism>
<keyword evidence="6 9" id="KW-0472">Membrane</keyword>
<feature type="compositionally biased region" description="Acidic residues" evidence="10">
    <location>
        <begin position="26"/>
        <end position="43"/>
    </location>
</feature>